<dbReference type="HAMAP" id="MF_00069">
    <property type="entry name" value="Hydroxylam_reduct"/>
    <property type="match status" value="1"/>
</dbReference>
<dbReference type="FunFam" id="3.40.50.2030:FF:000001">
    <property type="entry name" value="Hydroxylamine reductase"/>
    <property type="match status" value="1"/>
</dbReference>
<dbReference type="Pfam" id="PF03063">
    <property type="entry name" value="Prismane"/>
    <property type="match status" value="1"/>
</dbReference>
<keyword evidence="8" id="KW-0004">4Fe-4S</keyword>
<dbReference type="InterPro" id="IPR016100">
    <property type="entry name" value="Prismane_a-bundle"/>
</dbReference>
<evidence type="ECO:0000256" key="7">
    <source>
        <dbReference type="ARBA" id="ARBA00051350"/>
    </source>
</evidence>
<dbReference type="FunFam" id="3.40.50.2030:FF:000002">
    <property type="entry name" value="Hydroxylamine reductase"/>
    <property type="match status" value="1"/>
</dbReference>
<dbReference type="InterPro" id="IPR011254">
    <property type="entry name" value="Prismane-like_sf"/>
</dbReference>
<evidence type="ECO:0000313" key="10">
    <source>
        <dbReference type="Proteomes" id="UP000077339"/>
    </source>
</evidence>
<dbReference type="RefSeq" id="WP_201029955.1">
    <property type="nucleotide sequence ID" value="NZ_JFHK01000020.1"/>
</dbReference>
<dbReference type="GO" id="GO:0005737">
    <property type="term" value="C:cytoplasm"/>
    <property type="evidence" value="ECO:0007669"/>
    <property type="project" value="UniProtKB-SubCell"/>
</dbReference>
<accession>A0A176JYX5</accession>
<keyword evidence="5 8" id="KW-0408">Iron</keyword>
<feature type="binding site" evidence="8">
    <location>
        <position position="437"/>
    </location>
    <ligand>
        <name>hybrid [4Fe-2O-2S] cluster</name>
        <dbReference type="ChEBI" id="CHEBI:60519"/>
    </ligand>
</feature>
<comment type="function">
    <text evidence="8">Catalyzes the reduction of hydroxylamine to form NH(3) and H(2)O.</text>
</comment>
<proteinExistence type="inferred from homology"/>
<comment type="cofactor">
    <cofactor evidence="8">
        <name>[4Fe-4S] cluster</name>
        <dbReference type="ChEBI" id="CHEBI:49883"/>
    </cofactor>
    <text evidence="8">Binds 1 [4Fe-4S] cluster.</text>
</comment>
<reference evidence="9 10" key="1">
    <citation type="submission" date="2014-02" db="EMBL/GenBank/DDBJ databases">
        <title>Kosmotoga genome sequencing.</title>
        <authorList>
            <person name="Pollo S.M."/>
            <person name="Charchuk R."/>
            <person name="Nesbo C.L."/>
        </authorList>
    </citation>
    <scope>NUCLEOTIDE SEQUENCE [LARGE SCALE GENOMIC DNA]</scope>
    <source>
        <strain evidence="9 10">S304</strain>
    </source>
</reference>
<sequence>MSMFCYQCSEASKGTGCTISGVCGKSPGVAHLQDFLVWLLKGLSYWAVKARKLGLTDQEADLYVAEGLFTTITNVNFDPESLGAKIEKALKIIDRVKEAFLNAYREKEGIDFNEEVPEAASWNIPGGLEIWELKGAEVGVLSTKDEDIRSLRELLIYGLKGIAAYTDHAYILKHSDISILEFIEEGLAATLDDSLTAQDYISLVLKAGEFAVKAMALLDQANTSAYGHPEITEVYTGTYAGPAILVSGHDLLDLEEILKQTEGTGIRVYTHGEMLPAHAYPGLKKYKHLAGNYGSAWHNQQREFAAFNGAIVMTTNCMQKPLDSYKDRIFTTGLVGWPGVKHIPNRTDGQPKDFSPVIEKALSLKGLEEKPGKKIVIGFAHNQTLALAEKIIDAVKSGKLNRFVVMAGCDGRIKEREYYTELAKELPGDTAILTAGCAKYRYNMLDLGDIDGIPRIIDAGQCNDSYSLVVTALKLKEAFGLKDINDLPISYDIAWYEQKAVTVLLALLHLGVKGIRLGPVLPAFLSENVVKVLVENFDIKPISDVKQDLELILKGM</sequence>
<keyword evidence="10" id="KW-1185">Reference proteome</keyword>
<dbReference type="InterPro" id="IPR004137">
    <property type="entry name" value="HCP/CODH"/>
</dbReference>
<dbReference type="STRING" id="1453497.AT15_03975"/>
<keyword evidence="3 8" id="KW-0479">Metal-binding</keyword>
<gene>
    <name evidence="8" type="primary">hcp</name>
    <name evidence="9" type="ORF">AT15_03975</name>
</gene>
<dbReference type="AlphaFoldDB" id="A0A176JYX5"/>
<dbReference type="FunFam" id="1.20.1270.20:FF:000001">
    <property type="entry name" value="Hydroxylamine reductase"/>
    <property type="match status" value="1"/>
</dbReference>
<evidence type="ECO:0000313" key="9">
    <source>
        <dbReference type="EMBL" id="OAA29157.1"/>
    </source>
</evidence>
<evidence type="ECO:0000256" key="1">
    <source>
        <dbReference type="ARBA" id="ARBA00004496"/>
    </source>
</evidence>
<feature type="binding site" evidence="8">
    <location>
        <position position="23"/>
    </location>
    <ligand>
        <name>[4Fe-4S] cluster</name>
        <dbReference type="ChEBI" id="CHEBI:49883"/>
    </ligand>
</feature>
<dbReference type="PATRIC" id="fig|1453497.3.peg.787"/>
<feature type="modified residue" description="Cysteine persulfide" evidence="8">
    <location>
        <position position="409"/>
    </location>
</feature>
<comment type="similarity">
    <text evidence="8">Belongs to the HCP family.</text>
</comment>
<evidence type="ECO:0000256" key="6">
    <source>
        <dbReference type="ARBA" id="ARBA00023014"/>
    </source>
</evidence>
<dbReference type="GO" id="GO:0004601">
    <property type="term" value="F:peroxidase activity"/>
    <property type="evidence" value="ECO:0007669"/>
    <property type="project" value="TreeGrafter"/>
</dbReference>
<comment type="cofactor">
    <cofactor evidence="8">
        <name>hybrid [4Fe-2O-2S] cluster</name>
        <dbReference type="ChEBI" id="CHEBI:60519"/>
    </cofactor>
    <text evidence="8">Binds 1 hybrid [4Fe-2O-2S] cluster.</text>
</comment>
<dbReference type="InterPro" id="IPR010048">
    <property type="entry name" value="Hydroxylam_reduct"/>
</dbReference>
<keyword evidence="6 8" id="KW-0411">Iron-sulfur</keyword>
<feature type="binding site" evidence="8">
    <location>
        <position position="8"/>
    </location>
    <ligand>
        <name>[4Fe-4S] cluster</name>
        <dbReference type="ChEBI" id="CHEBI:49883"/>
    </ligand>
</feature>
<feature type="binding site" evidence="8">
    <location>
        <position position="497"/>
    </location>
    <ligand>
        <name>hybrid [4Fe-2O-2S] cluster</name>
        <dbReference type="ChEBI" id="CHEBI:60519"/>
    </ligand>
</feature>
<dbReference type="PANTHER" id="PTHR30109">
    <property type="entry name" value="HYDROXYLAMINE REDUCTASE"/>
    <property type="match status" value="1"/>
</dbReference>
<dbReference type="Gene3D" id="3.40.50.2030">
    <property type="match status" value="2"/>
</dbReference>
<dbReference type="EC" id="1.7.99.1" evidence="8"/>
<dbReference type="NCBIfam" id="TIGR01703">
    <property type="entry name" value="hybrid_clust"/>
    <property type="match status" value="1"/>
</dbReference>
<dbReference type="GO" id="GO:0046872">
    <property type="term" value="F:metal ion binding"/>
    <property type="evidence" value="ECO:0007669"/>
    <property type="project" value="UniProtKB-KW"/>
</dbReference>
<feature type="binding site" evidence="8">
    <location>
        <position position="317"/>
    </location>
    <ligand>
        <name>hybrid [4Fe-2O-2S] cluster</name>
        <dbReference type="ChEBI" id="CHEBI:60519"/>
    </ligand>
</feature>
<evidence type="ECO:0000256" key="4">
    <source>
        <dbReference type="ARBA" id="ARBA00023002"/>
    </source>
</evidence>
<feature type="binding site" evidence="8">
    <location>
        <position position="499"/>
    </location>
    <ligand>
        <name>hybrid [4Fe-2O-2S] cluster</name>
        <dbReference type="ChEBI" id="CHEBI:60519"/>
    </ligand>
</feature>
<dbReference type="GO" id="GO:0042542">
    <property type="term" value="P:response to hydrogen peroxide"/>
    <property type="evidence" value="ECO:0007669"/>
    <property type="project" value="TreeGrafter"/>
</dbReference>
<evidence type="ECO:0000256" key="8">
    <source>
        <dbReference type="HAMAP-Rule" id="MF_00069"/>
    </source>
</evidence>
<comment type="caution">
    <text evidence="9">The sequence shown here is derived from an EMBL/GenBank/DDBJ whole genome shotgun (WGS) entry which is preliminary data.</text>
</comment>
<comment type="catalytic activity">
    <reaction evidence="7 8">
        <text>A + NH4(+) + H2O = hydroxylamine + AH2 + H(+)</text>
        <dbReference type="Rhea" id="RHEA:22052"/>
        <dbReference type="ChEBI" id="CHEBI:13193"/>
        <dbReference type="ChEBI" id="CHEBI:15377"/>
        <dbReference type="ChEBI" id="CHEBI:15378"/>
        <dbReference type="ChEBI" id="CHEBI:15429"/>
        <dbReference type="ChEBI" id="CHEBI:17499"/>
        <dbReference type="ChEBI" id="CHEBI:28938"/>
        <dbReference type="EC" id="1.7.99.1"/>
    </reaction>
</comment>
<comment type="subcellular location">
    <subcellularLocation>
        <location evidence="1 8">Cytoplasm</location>
    </subcellularLocation>
</comment>
<keyword evidence="2 8" id="KW-0963">Cytoplasm</keyword>
<evidence type="ECO:0000256" key="2">
    <source>
        <dbReference type="ARBA" id="ARBA00022490"/>
    </source>
</evidence>
<feature type="binding site" evidence="8">
    <location>
        <position position="462"/>
    </location>
    <ligand>
        <name>hybrid [4Fe-2O-2S] cluster</name>
        <dbReference type="ChEBI" id="CHEBI:60519"/>
    </ligand>
</feature>
<dbReference type="Proteomes" id="UP000077339">
    <property type="component" value="Unassembled WGS sequence"/>
</dbReference>
<feature type="binding site" evidence="8">
    <location>
        <position position="5"/>
    </location>
    <ligand>
        <name>[4Fe-4S] cluster</name>
        <dbReference type="ChEBI" id="CHEBI:49883"/>
    </ligand>
</feature>
<dbReference type="SUPFAM" id="SSF56821">
    <property type="entry name" value="Prismane protein-like"/>
    <property type="match status" value="1"/>
</dbReference>
<evidence type="ECO:0000256" key="3">
    <source>
        <dbReference type="ARBA" id="ARBA00022723"/>
    </source>
</evidence>
<protein>
    <recommendedName>
        <fullName evidence="8">Hydroxylamine reductase</fullName>
        <ecNumber evidence="8">1.7.99.1</ecNumber>
    </recommendedName>
    <alternativeName>
        <fullName evidence="8">Hybrid-cluster protein</fullName>
        <shortName evidence="8">HCP</shortName>
    </alternativeName>
    <alternativeName>
        <fullName evidence="8">Prismane protein</fullName>
    </alternativeName>
</protein>
<name>A0A176JYX5_9BACT</name>
<dbReference type="GO" id="GO:0051539">
    <property type="term" value="F:4 iron, 4 sulfur cluster binding"/>
    <property type="evidence" value="ECO:0007669"/>
    <property type="project" value="UniProtKB-KW"/>
</dbReference>
<feature type="binding site" evidence="8">
    <location>
        <position position="17"/>
    </location>
    <ligand>
        <name>[4Fe-4S] cluster</name>
        <dbReference type="ChEBI" id="CHEBI:49883"/>
    </ligand>
</feature>
<dbReference type="InterPro" id="IPR016099">
    <property type="entry name" value="Prismane-like_a/b-sand"/>
</dbReference>
<dbReference type="NCBIfam" id="NF003658">
    <property type="entry name" value="PRK05290.1"/>
    <property type="match status" value="1"/>
</dbReference>
<feature type="binding site" evidence="8">
    <location>
        <position position="273"/>
    </location>
    <ligand>
        <name>hybrid [4Fe-2O-2S] cluster</name>
        <dbReference type="ChEBI" id="CHEBI:60519"/>
    </ligand>
</feature>
<keyword evidence="4 8" id="KW-0560">Oxidoreductase</keyword>
<feature type="binding site" evidence="8">
    <location>
        <position position="249"/>
    </location>
    <ligand>
        <name>hybrid [4Fe-2O-2S] cluster</name>
        <dbReference type="ChEBI" id="CHEBI:60519"/>
    </ligand>
</feature>
<dbReference type="PIRSF" id="PIRSF000076">
    <property type="entry name" value="HCP"/>
    <property type="match status" value="1"/>
</dbReference>
<dbReference type="EMBL" id="JFHK01000020">
    <property type="protein sequence ID" value="OAA29157.1"/>
    <property type="molecule type" value="Genomic_DNA"/>
</dbReference>
<dbReference type="PANTHER" id="PTHR30109:SF0">
    <property type="entry name" value="HYDROXYLAMINE REDUCTASE"/>
    <property type="match status" value="1"/>
</dbReference>
<dbReference type="Gene3D" id="1.20.1270.20">
    <property type="match status" value="2"/>
</dbReference>
<organism evidence="9 10">
    <name type="scientific">Kosmotoga arenicorallina S304</name>
    <dbReference type="NCBI Taxonomy" id="1453497"/>
    <lineage>
        <taxon>Bacteria</taxon>
        <taxon>Thermotogati</taxon>
        <taxon>Thermotogota</taxon>
        <taxon>Thermotogae</taxon>
        <taxon>Kosmotogales</taxon>
        <taxon>Kosmotogaceae</taxon>
        <taxon>Kosmotoga</taxon>
    </lineage>
</organism>
<evidence type="ECO:0000256" key="5">
    <source>
        <dbReference type="ARBA" id="ARBA00023004"/>
    </source>
</evidence>
<dbReference type="GO" id="GO:0050418">
    <property type="term" value="F:hydroxylamine reductase activity"/>
    <property type="evidence" value="ECO:0007669"/>
    <property type="project" value="UniProtKB-UniRule"/>
</dbReference>
<feature type="binding site" description="via persulfide group" evidence="8">
    <location>
        <position position="409"/>
    </location>
    <ligand>
        <name>hybrid [4Fe-2O-2S] cluster</name>
        <dbReference type="ChEBI" id="CHEBI:60519"/>
    </ligand>
</feature>
<dbReference type="CDD" id="cd01914">
    <property type="entry name" value="HCP"/>
    <property type="match status" value="1"/>
</dbReference>